<evidence type="ECO:0000256" key="1">
    <source>
        <dbReference type="SAM" id="SignalP"/>
    </source>
</evidence>
<proteinExistence type="predicted"/>
<dbReference type="SUPFAM" id="SSF55486">
    <property type="entry name" value="Metalloproteases ('zincins'), catalytic domain"/>
    <property type="match status" value="1"/>
</dbReference>
<dbReference type="GO" id="GO:0008237">
    <property type="term" value="F:metallopeptidase activity"/>
    <property type="evidence" value="ECO:0007669"/>
    <property type="project" value="UniProtKB-KW"/>
</dbReference>
<dbReference type="RefSeq" id="WP_261696241.1">
    <property type="nucleotide sequence ID" value="NZ_CP104694.1"/>
</dbReference>
<keyword evidence="2" id="KW-0645">Protease</keyword>
<keyword evidence="2" id="KW-0482">Metalloprotease</keyword>
<dbReference type="EMBL" id="CP104694">
    <property type="protein sequence ID" value="UXI69283.1"/>
    <property type="molecule type" value="Genomic_DNA"/>
</dbReference>
<accession>A0ABY6BIT8</accession>
<gene>
    <name evidence="2" type="ORF">N4264_06440</name>
</gene>
<name>A0ABY6BIT8_9GAMM</name>
<evidence type="ECO:0000313" key="2">
    <source>
        <dbReference type="EMBL" id="UXI69283.1"/>
    </source>
</evidence>
<keyword evidence="3" id="KW-1185">Reference proteome</keyword>
<dbReference type="Proteomes" id="UP001064632">
    <property type="component" value="Chromosome"/>
</dbReference>
<organism evidence="2 3">
    <name type="scientific">Tahibacter amnicola</name>
    <dbReference type="NCBI Taxonomy" id="2976241"/>
    <lineage>
        <taxon>Bacteria</taxon>
        <taxon>Pseudomonadati</taxon>
        <taxon>Pseudomonadota</taxon>
        <taxon>Gammaproteobacteria</taxon>
        <taxon>Lysobacterales</taxon>
        <taxon>Rhodanobacteraceae</taxon>
        <taxon>Tahibacter</taxon>
    </lineage>
</organism>
<dbReference type="Pfam" id="PF13688">
    <property type="entry name" value="Reprolysin_5"/>
    <property type="match status" value="1"/>
</dbReference>
<dbReference type="InterPro" id="IPR024079">
    <property type="entry name" value="MetalloPept_cat_dom_sf"/>
</dbReference>
<reference evidence="2" key="1">
    <citation type="submission" date="2022-09" db="EMBL/GenBank/DDBJ databases">
        <title>Tahibacter sp. nov., isolated from a fresh water.</title>
        <authorList>
            <person name="Baek J.H."/>
            <person name="Lee J.K."/>
            <person name="Kim J.M."/>
            <person name="Jeon C.O."/>
        </authorList>
    </citation>
    <scope>NUCLEOTIDE SEQUENCE</scope>
    <source>
        <strain evidence="2">W38</strain>
    </source>
</reference>
<protein>
    <submittedName>
        <fullName evidence="2">Zinc-dependent metalloprotease</fullName>
    </submittedName>
</protein>
<keyword evidence="1" id="KW-0732">Signal</keyword>
<feature type="signal peptide" evidence="1">
    <location>
        <begin position="1"/>
        <end position="22"/>
    </location>
</feature>
<keyword evidence="2" id="KW-0378">Hydrolase</keyword>
<dbReference type="Gene3D" id="3.40.390.10">
    <property type="entry name" value="Collagenase (Catalytic Domain)"/>
    <property type="match status" value="1"/>
</dbReference>
<sequence length="415" mass="44691">MKRSILWAVAGAVSLSTSASMAAGSENLFSSAPSVWRSVESDSAYQALAKEPMSHAISVVMANAALVDETTQSLSLNLDIGGPITVNARQTSVERQKDGTIVWQGTLADATKPVMLESEIKDDPMNSVVIVRNGDKLTGNIRVMGQLYKLRPLHDSRHVIVEADESLAPADHPASAYRKIFVEAMPAPKADNTSRANTVIRVLVNYTARAASASGDINSLINLAITESNRGYTNSDVFITLQLAGKAQVSYTESGNWSTDLSRYRGTSDGYMDSIHSTRNSTAADVGVLIIDNDSACGLASAIGASASTAFAAVHWDCATGYYSFAHEIGHLQSARHDPANDPTNTPYAYGHGYQYPTGRWRTIMAYNCSSVNCTRLNFWSNPNKTYGGVPMGTANRHDNHRVLNNTRATVSGFR</sequence>
<evidence type="ECO:0000313" key="3">
    <source>
        <dbReference type="Proteomes" id="UP001064632"/>
    </source>
</evidence>
<feature type="chain" id="PRO_5045818564" evidence="1">
    <location>
        <begin position="23"/>
        <end position="415"/>
    </location>
</feature>